<reference evidence="1" key="1">
    <citation type="submission" date="2019-11" db="EMBL/GenBank/DDBJ databases">
        <title>Nori genome reveals adaptations in red seaweeds to the harsh intertidal environment.</title>
        <authorList>
            <person name="Wang D."/>
            <person name="Mao Y."/>
        </authorList>
    </citation>
    <scope>NUCLEOTIDE SEQUENCE</scope>
    <source>
        <tissue evidence="1">Gametophyte</tissue>
    </source>
</reference>
<evidence type="ECO:0000313" key="2">
    <source>
        <dbReference type="Proteomes" id="UP000798662"/>
    </source>
</evidence>
<dbReference type="EMBL" id="CM020618">
    <property type="protein sequence ID" value="KAK1858622.1"/>
    <property type="molecule type" value="Genomic_DNA"/>
</dbReference>
<accession>A0ACC3BLC8</accession>
<dbReference type="Proteomes" id="UP000798662">
    <property type="component" value="Chromosome 1"/>
</dbReference>
<gene>
    <name evidence="1" type="ORF">I4F81_001223</name>
</gene>
<evidence type="ECO:0000313" key="1">
    <source>
        <dbReference type="EMBL" id="KAK1858622.1"/>
    </source>
</evidence>
<proteinExistence type="predicted"/>
<keyword evidence="2" id="KW-1185">Reference proteome</keyword>
<sequence>MTVARRSPRPAASRLLAAAAAAAAAVAAARGAAAAAVDTAASSWWDPWRHHPVLVAEPAIRPVLVRWYEVKLSEEHPDRPFTGHTRYLPGGSKAYMTEANFPYEPLADAAARDRLAGWDLVKLPGHGPMVRDWLKLHLNRDVTLCLALRYNTGEEVRVPGYVLADVAVVDEADRLIREGMELPGRAGVWCKAAAAGVVTLPRGPPMGIVCGRPDFYSYDMYLCEADGSAPAAPAVAKALDGVKVYPNSRCPPALHDVWVTPNVDGADEGTAGKSWRTWHPQVDPVYWCYYRHEHGTAPHFMAPYAPRLDYTAWKNKRQDASHPGFKGYGMIAKNGTAHYITVHASTSELFRIHQRFHTVTFAAVTKAGEIVADLSMKGDFGPAFALPTNFRRDRRRLPVGGAVQEELLTEFEAVKRDRPGMSKRINVLSGATQRWQKAVRAGVISDGDAVQFCSSAAVRQCVLAGGKDTNGVRLGTCSACYYKNPPAAMRKGCPNP</sequence>
<organism evidence="1 2">
    <name type="scientific">Pyropia yezoensis</name>
    <name type="common">Susabi-nori</name>
    <name type="synonym">Porphyra yezoensis</name>
    <dbReference type="NCBI Taxonomy" id="2788"/>
    <lineage>
        <taxon>Eukaryota</taxon>
        <taxon>Rhodophyta</taxon>
        <taxon>Bangiophyceae</taxon>
        <taxon>Bangiales</taxon>
        <taxon>Bangiaceae</taxon>
        <taxon>Pyropia</taxon>
    </lineage>
</organism>
<name>A0ACC3BLC8_PYRYE</name>
<comment type="caution">
    <text evidence="1">The sequence shown here is derived from an EMBL/GenBank/DDBJ whole genome shotgun (WGS) entry which is preliminary data.</text>
</comment>
<protein>
    <submittedName>
        <fullName evidence="1">Uncharacterized protein</fullName>
    </submittedName>
</protein>